<dbReference type="GO" id="GO:0005813">
    <property type="term" value="C:centrosome"/>
    <property type="evidence" value="ECO:0007669"/>
    <property type="project" value="UniProtKB-SubCell"/>
</dbReference>
<feature type="compositionally biased region" description="Polar residues" evidence="4">
    <location>
        <begin position="520"/>
        <end position="531"/>
    </location>
</feature>
<feature type="compositionally biased region" description="Basic and acidic residues" evidence="4">
    <location>
        <begin position="702"/>
        <end position="726"/>
    </location>
</feature>
<evidence type="ECO:0000313" key="6">
    <source>
        <dbReference type="EMBL" id="KAK1125036.1"/>
    </source>
</evidence>
<feature type="compositionally biased region" description="Basic and acidic residues" evidence="4">
    <location>
        <begin position="495"/>
        <end position="514"/>
    </location>
</feature>
<keyword evidence="3" id="KW-0206">Cytoskeleton</keyword>
<feature type="compositionally biased region" description="Basic and acidic residues" evidence="4">
    <location>
        <begin position="166"/>
        <end position="182"/>
    </location>
</feature>
<proteinExistence type="predicted"/>
<dbReference type="Proteomes" id="UP001177670">
    <property type="component" value="Unassembled WGS sequence"/>
</dbReference>
<feature type="compositionally biased region" description="Basic and acidic residues" evidence="4">
    <location>
        <begin position="681"/>
        <end position="690"/>
    </location>
</feature>
<gene>
    <name evidence="6" type="ORF">K0M31_006373</name>
</gene>
<feature type="compositionally biased region" description="Polar residues" evidence="4">
    <location>
        <begin position="142"/>
        <end position="161"/>
    </location>
</feature>
<accession>A0AA40KLU4</accession>
<comment type="caution">
    <text evidence="6">The sequence shown here is derived from an EMBL/GenBank/DDBJ whole genome shotgun (WGS) entry which is preliminary data.</text>
</comment>
<feature type="region of interest" description="Disordered" evidence="4">
    <location>
        <begin position="360"/>
        <end position="381"/>
    </location>
</feature>
<evidence type="ECO:0000256" key="2">
    <source>
        <dbReference type="ARBA" id="ARBA00022490"/>
    </source>
</evidence>
<protein>
    <recommendedName>
        <fullName evidence="5">ALMS motif domain-containing protein</fullName>
    </recommendedName>
</protein>
<dbReference type="Pfam" id="PF15309">
    <property type="entry name" value="ALMS_motif"/>
    <property type="match status" value="1"/>
</dbReference>
<evidence type="ECO:0000256" key="4">
    <source>
        <dbReference type="SAM" id="MobiDB-lite"/>
    </source>
</evidence>
<evidence type="ECO:0000259" key="5">
    <source>
        <dbReference type="Pfam" id="PF15309"/>
    </source>
</evidence>
<feature type="region of interest" description="Disordered" evidence="4">
    <location>
        <begin position="137"/>
        <end position="200"/>
    </location>
</feature>
<feature type="compositionally biased region" description="Polar residues" evidence="4">
    <location>
        <begin position="559"/>
        <end position="586"/>
    </location>
</feature>
<organism evidence="6 7">
    <name type="scientific">Melipona bicolor</name>
    <dbReference type="NCBI Taxonomy" id="60889"/>
    <lineage>
        <taxon>Eukaryota</taxon>
        <taxon>Metazoa</taxon>
        <taxon>Ecdysozoa</taxon>
        <taxon>Arthropoda</taxon>
        <taxon>Hexapoda</taxon>
        <taxon>Insecta</taxon>
        <taxon>Pterygota</taxon>
        <taxon>Neoptera</taxon>
        <taxon>Endopterygota</taxon>
        <taxon>Hymenoptera</taxon>
        <taxon>Apocrita</taxon>
        <taxon>Aculeata</taxon>
        <taxon>Apoidea</taxon>
        <taxon>Anthophila</taxon>
        <taxon>Apidae</taxon>
        <taxon>Melipona</taxon>
    </lineage>
</organism>
<feature type="region of interest" description="Disordered" evidence="4">
    <location>
        <begin position="463"/>
        <end position="540"/>
    </location>
</feature>
<dbReference type="InterPro" id="IPR029299">
    <property type="entry name" value="ALMS_motif"/>
</dbReference>
<keyword evidence="7" id="KW-1185">Reference proteome</keyword>
<feature type="region of interest" description="Disordered" evidence="4">
    <location>
        <begin position="1094"/>
        <end position="1113"/>
    </location>
</feature>
<feature type="compositionally biased region" description="Polar residues" evidence="4">
    <location>
        <begin position="472"/>
        <end position="481"/>
    </location>
</feature>
<keyword evidence="2" id="KW-0963">Cytoplasm</keyword>
<comment type="subcellular location">
    <subcellularLocation>
        <location evidence="1">Cytoplasm</location>
        <location evidence="1">Cytoskeleton</location>
        <location evidence="1">Microtubule organizing center</location>
        <location evidence="1">Centrosome</location>
    </subcellularLocation>
</comment>
<feature type="region of interest" description="Disordered" evidence="4">
    <location>
        <begin position="552"/>
        <end position="588"/>
    </location>
</feature>
<feature type="compositionally biased region" description="Polar residues" evidence="4">
    <location>
        <begin position="1099"/>
        <end position="1113"/>
    </location>
</feature>
<name>A0AA40KLU4_9HYME</name>
<sequence length="1580" mass="176958">MEYDSASNCEGHLRDCEASDDLSRLREIQKLERSTCTTNSTPWHSLQIVAPQPNVKLGSTNRSLSSQVMEYYHKYSQNANLDQYFSLPATSTSPEAIKCYYSIYEVNPKLEANRQDCIGEDYNLRTAVPRERRRWVRPPLIGQSSNAESSSRYVQPLSNPESPSPDLKHIAPETILEEKNESQETLTESIERKISSPTSSIASHKPLEWDSGADVGYFNLVPCKQNDKKLSTIERMALARGCSAALRLDPEGTTESGISGKLVRVQKNTTAITVPDANSTPLLENASGSESEIEITPIVKNHLPGIITGNCIKSGEKTLFKDIKDQDTFTHYIRKEHNHDTSKSTFTSKIPFAKSPSEVRKLPNKQNTNKENICPPTSPLKKSTSMNTLVIPASKLPLKRSQSELNLYARDKNRAALPLIFNSSSSIATIVNKPSTCDKVIQTSLYAYTQESVGVQVSVLDEEKPPLPKRGTSLQKSTTLMLKNPKGTYKVQNLKKHETNETKRDVGMNERSREVGASYSEPSQSGSTRHTPQPDDVENITGRANSFEYFPGHVYENVPNGSGSHISSSETGRSHSTLPNTSSSINEKLWGDSDSLVRDLERSVNVLKSLVDANKCDKEVKKRLIHHVVKRLITAKYTDDKIEHNLEDNVPWNPDDARNKVYGREIFRALTKKRNTSDSSSDWHLHKEIAQGKSSTRNRRNVAKDIALESSSDKLDKNTDRTETDGRKARMGLRSDDCHRSSNIVTDPDKSESSECFFPQRTRKSNKVQDIFCAKERCKISTMTTTTTTTTTTATTTTTTAATTINSTPPDHNRMLLDAVVNNRRPVVRSSNTGEQDDWRLLTTFSERQFELKKCGSSDSADSKLVSYAEMEKRNQLIWITNEISHLCNLKKLLEESRRSDRSRTSPKKSRSGNFKRKPTGLLTHLHELSKSDGSVARADSVGEPWSSHCNLATCQFSSRSNSIVQRIKKRNSCAQTATNVTSALSKTGGEIVSASTLHNSTMKLVSTGVQTDPQESSTIPAVIQSEIVHYVKCPAHNAMHFQNSYVCNEQASNQCSKYHAIQNVVTTCMQCSQEQKDQSSGIQKMHTNVKNFQEESPVDSQTLSDQTNGNSVSSSEIVHHCANKEVQTSPLKQKEVKNQINASKSKLCDCKCENKKVLSKGCQACTLPVIALESNSVSKCEECQKKVVHARDRDGGNLQEHSCTTACECDNNQSKKSRAPMKYSSKYYQNSNGHMSSLNQNGRIKMCGCSNDCFCENSREQEVQNAKGLCNCHPNGKTQCNGTRYLRGEAEDCPTQPWPYCVTNGQVNETAQYKVQSNGKCDCEKDCFCSNRAKNSDESLHGRVCNSGKPNYVDEANQTSDFDTNCKYCRCCGAAYQSVKKCSCYQTYPKAIAYELSFAKENGQRNNGLGALLKVPLSNEGKTDGCVCNMIKKVSSKKSSPRKCTLQDYLSKNKADFVNNAETRRQYMSEICQLRQLRKEKRIQLLAMATTSNVIKSPRVSCKPTVYTQRKMSNEEMKERLRKRYFRLNEVRQKRRQLEKQEEARRNKLMAKIFCKKLQQKVLRGQVDLSQSVSVISNM</sequence>
<evidence type="ECO:0000313" key="7">
    <source>
        <dbReference type="Proteomes" id="UP001177670"/>
    </source>
</evidence>
<reference evidence="6" key="1">
    <citation type="submission" date="2021-10" db="EMBL/GenBank/DDBJ databases">
        <title>Melipona bicolor Genome sequencing and assembly.</title>
        <authorList>
            <person name="Araujo N.S."/>
            <person name="Arias M.C."/>
        </authorList>
    </citation>
    <scope>NUCLEOTIDE SEQUENCE</scope>
    <source>
        <strain evidence="6">USP_2M_L1-L4_2017</strain>
        <tissue evidence="6">Whole body</tissue>
    </source>
</reference>
<evidence type="ECO:0000256" key="1">
    <source>
        <dbReference type="ARBA" id="ARBA00004300"/>
    </source>
</evidence>
<feature type="compositionally biased region" description="Basic residues" evidence="4">
    <location>
        <begin position="905"/>
        <end position="919"/>
    </location>
</feature>
<feature type="domain" description="ALMS motif" evidence="5">
    <location>
        <begin position="1443"/>
        <end position="1566"/>
    </location>
</feature>
<feature type="region of interest" description="Disordered" evidence="4">
    <location>
        <begin position="676"/>
        <end position="726"/>
    </location>
</feature>
<dbReference type="EMBL" id="JAHYIQ010000017">
    <property type="protein sequence ID" value="KAK1125036.1"/>
    <property type="molecule type" value="Genomic_DNA"/>
</dbReference>
<feature type="region of interest" description="Disordered" evidence="4">
    <location>
        <begin position="896"/>
        <end position="920"/>
    </location>
</feature>
<evidence type="ECO:0000256" key="3">
    <source>
        <dbReference type="ARBA" id="ARBA00023212"/>
    </source>
</evidence>